<feature type="domain" description="Nitroreductase" evidence="6">
    <location>
        <begin position="9"/>
        <end position="163"/>
    </location>
</feature>
<dbReference type="InterPro" id="IPR000415">
    <property type="entry name" value="Nitroreductase-like"/>
</dbReference>
<dbReference type="CDD" id="cd02146">
    <property type="entry name" value="NfsA-like"/>
    <property type="match status" value="1"/>
</dbReference>
<dbReference type="RefSeq" id="WP_239575187.1">
    <property type="nucleotide sequence ID" value="NZ_JAFBEC010000002.1"/>
</dbReference>
<organism evidence="7 8">
    <name type="scientific">Geomicrobium sediminis</name>
    <dbReference type="NCBI Taxonomy" id="1347788"/>
    <lineage>
        <taxon>Bacteria</taxon>
        <taxon>Bacillati</taxon>
        <taxon>Bacillota</taxon>
        <taxon>Bacilli</taxon>
        <taxon>Bacillales</taxon>
        <taxon>Geomicrobium</taxon>
    </lineage>
</organism>
<evidence type="ECO:0000256" key="1">
    <source>
        <dbReference type="ARBA" id="ARBA00008366"/>
    </source>
</evidence>
<dbReference type="EMBL" id="JAFBEC010000002">
    <property type="protein sequence ID" value="MBM7631591.1"/>
    <property type="molecule type" value="Genomic_DNA"/>
</dbReference>
<dbReference type="Proteomes" id="UP000741863">
    <property type="component" value="Unassembled WGS sequence"/>
</dbReference>
<dbReference type="PANTHER" id="PTHR43425:SF2">
    <property type="entry name" value="OXYGEN-INSENSITIVE NADPH NITROREDUCTASE"/>
    <property type="match status" value="1"/>
</dbReference>
<proteinExistence type="inferred from homology"/>
<evidence type="ECO:0000259" key="6">
    <source>
        <dbReference type="Pfam" id="PF00881"/>
    </source>
</evidence>
<comment type="similarity">
    <text evidence="1 5">Belongs to the flavin oxidoreductase frp family.</text>
</comment>
<keyword evidence="3 5" id="KW-0288">FMN</keyword>
<protein>
    <submittedName>
        <fullName evidence="7">Nitroreductase</fullName>
    </submittedName>
</protein>
<comment type="caution">
    <text evidence="7">The sequence shown here is derived from an EMBL/GenBank/DDBJ whole genome shotgun (WGS) entry which is preliminary data.</text>
</comment>
<keyword evidence="2 5" id="KW-0285">Flavoprotein</keyword>
<gene>
    <name evidence="7" type="ORF">JOD17_000683</name>
</gene>
<evidence type="ECO:0000256" key="2">
    <source>
        <dbReference type="ARBA" id="ARBA00022630"/>
    </source>
</evidence>
<dbReference type="PIRSF" id="PIRSF005426">
    <property type="entry name" value="Frp"/>
    <property type="match status" value="1"/>
</dbReference>
<evidence type="ECO:0000256" key="4">
    <source>
        <dbReference type="ARBA" id="ARBA00023002"/>
    </source>
</evidence>
<keyword evidence="4 5" id="KW-0560">Oxidoreductase</keyword>
<dbReference type="InterPro" id="IPR016446">
    <property type="entry name" value="Flavin_OxRdtase_Frp"/>
</dbReference>
<evidence type="ECO:0000313" key="8">
    <source>
        <dbReference type="Proteomes" id="UP000741863"/>
    </source>
</evidence>
<name>A0ABS2P8Y3_9BACL</name>
<keyword evidence="8" id="KW-1185">Reference proteome</keyword>
<dbReference type="Pfam" id="PF00881">
    <property type="entry name" value="Nitroreductase"/>
    <property type="match status" value="1"/>
</dbReference>
<evidence type="ECO:0000313" key="7">
    <source>
        <dbReference type="EMBL" id="MBM7631591.1"/>
    </source>
</evidence>
<dbReference type="Gene3D" id="3.40.109.10">
    <property type="entry name" value="NADH Oxidase"/>
    <property type="match status" value="1"/>
</dbReference>
<keyword evidence="5" id="KW-0521">NADP</keyword>
<sequence length="245" mass="28126">MKETRDLIQTHQSIRKYKQEEVSEEIVQDLIESARWAPSSHHVQAYTVIRVTDVEKRKALKEITGGQKWVEEAPLFLVFVADWHKHKVNNEKWDASFEMEETENVIVGAVDVALAAQNALLTARSYGLGGVMIGGIRNDLHEVANILDLPKHTFPVMGICLGYPDQDPGQKPRFPKEVVLHEDRYDGERITEGLEPYEQETSAYYERRTKGKRTAGWGENMAEYLNKPRRQQVTTFLKDQGFTLK</sequence>
<reference evidence="7 8" key="1">
    <citation type="submission" date="2021-01" db="EMBL/GenBank/DDBJ databases">
        <title>Genomic Encyclopedia of Type Strains, Phase IV (KMG-IV): sequencing the most valuable type-strain genomes for metagenomic binning, comparative biology and taxonomic classification.</title>
        <authorList>
            <person name="Goeker M."/>
        </authorList>
    </citation>
    <scope>NUCLEOTIDE SEQUENCE [LARGE SCALE GENOMIC DNA]</scope>
    <source>
        <strain evidence="7 8">DSM 25540</strain>
    </source>
</reference>
<dbReference type="InterPro" id="IPR029479">
    <property type="entry name" value="Nitroreductase"/>
</dbReference>
<evidence type="ECO:0000256" key="3">
    <source>
        <dbReference type="ARBA" id="ARBA00022643"/>
    </source>
</evidence>
<dbReference type="PANTHER" id="PTHR43425">
    <property type="entry name" value="OXYGEN-INSENSITIVE NADPH NITROREDUCTASE"/>
    <property type="match status" value="1"/>
</dbReference>
<evidence type="ECO:0000256" key="5">
    <source>
        <dbReference type="PIRNR" id="PIRNR005426"/>
    </source>
</evidence>
<dbReference type="SUPFAM" id="SSF55469">
    <property type="entry name" value="FMN-dependent nitroreductase-like"/>
    <property type="match status" value="1"/>
</dbReference>
<accession>A0ABS2P8Y3</accession>
<dbReference type="NCBIfam" id="NF008033">
    <property type="entry name" value="PRK10765.1"/>
    <property type="match status" value="1"/>
</dbReference>